<gene>
    <name evidence="2" type="ORF">COPG_00023</name>
</gene>
<accession>I3UMA4</accession>
<proteinExistence type="predicted"/>
<keyword evidence="3" id="KW-1185">Reference proteome</keyword>
<evidence type="ECO:0000313" key="2">
    <source>
        <dbReference type="EMBL" id="AFK66619.1"/>
    </source>
</evidence>
<dbReference type="Proteomes" id="UP000005266">
    <property type="component" value="Segment"/>
</dbReference>
<evidence type="ECO:0000259" key="1">
    <source>
        <dbReference type="Pfam" id="PF13619"/>
    </source>
</evidence>
<organism evidence="2 3">
    <name type="scientific">Colwellia phage 9A</name>
    <dbReference type="NCBI Taxonomy" id="765765"/>
    <lineage>
        <taxon>Viruses</taxon>
        <taxon>Duplodnaviria</taxon>
        <taxon>Heunggongvirae</taxon>
        <taxon>Uroviricota</taxon>
        <taxon>Caudoviricetes</taxon>
        <taxon>Franklinbayvirus</taxon>
        <taxon>Franklinbayvirus fv9A</taxon>
    </lineage>
</organism>
<sequence>MPVIKKEKVIFKMHETPESGNLSKVGYNKEHQYVVVHFSYGGIYMYKGVPEDVYKAFIEAESVGKFLSANIKNVYEFEKVDK</sequence>
<dbReference type="RefSeq" id="YP_006489209.1">
    <property type="nucleotide sequence ID" value="NC_018088.1"/>
</dbReference>
<dbReference type="GeneID" id="13165440"/>
<dbReference type="Pfam" id="PF13619">
    <property type="entry name" value="KTSC"/>
    <property type="match status" value="1"/>
</dbReference>
<protein>
    <recommendedName>
        <fullName evidence="1">KTSC domain-containing protein</fullName>
    </recommendedName>
</protein>
<feature type="domain" description="KTSC" evidence="1">
    <location>
        <begin position="18"/>
        <end position="75"/>
    </location>
</feature>
<dbReference type="EMBL" id="HQ317390">
    <property type="protein sequence ID" value="AFK66619.1"/>
    <property type="molecule type" value="Genomic_DNA"/>
</dbReference>
<dbReference type="KEGG" id="vg:13165440"/>
<dbReference type="InterPro" id="IPR025309">
    <property type="entry name" value="KTSC_dom"/>
</dbReference>
<evidence type="ECO:0000313" key="3">
    <source>
        <dbReference type="Proteomes" id="UP000005266"/>
    </source>
</evidence>
<dbReference type="OrthoDB" id="10795at10239"/>
<name>I3UMA4_9CAUD</name>
<reference evidence="2 3" key="1">
    <citation type="journal article" date="2013" name="Extremophiles">
        <title>Genomic analysis of cold-active Colwelliaphage 9A and psychrophilic phage-host interactions.</title>
        <authorList>
            <person name="Colangelo-Lillis J.R."/>
            <person name="Deming J.W."/>
        </authorList>
    </citation>
    <scope>NUCLEOTIDE SEQUENCE [LARGE SCALE GENOMIC DNA]</scope>
    <source>
        <strain evidence="2">9A</strain>
    </source>
</reference>